<dbReference type="AlphaFoldDB" id="A0A183NG66"/>
<protein>
    <submittedName>
        <fullName evidence="1">Uncharacterized protein</fullName>
    </submittedName>
</protein>
<evidence type="ECO:0000313" key="1">
    <source>
        <dbReference type="EMBL" id="VDO75450.1"/>
    </source>
</evidence>
<reference evidence="1 2" key="1">
    <citation type="submission" date="2018-11" db="EMBL/GenBank/DDBJ databases">
        <authorList>
            <consortium name="Pathogen Informatics"/>
        </authorList>
    </citation>
    <scope>NUCLEOTIDE SEQUENCE [LARGE SCALE GENOMIC DNA]</scope>
    <source>
        <strain>Denwood</strain>
        <strain evidence="2">Zambia</strain>
    </source>
</reference>
<dbReference type="EMBL" id="UZAL01001135">
    <property type="protein sequence ID" value="VDO75450.1"/>
    <property type="molecule type" value="Genomic_DNA"/>
</dbReference>
<organism evidence="1 2">
    <name type="scientific">Schistosoma mattheei</name>
    <dbReference type="NCBI Taxonomy" id="31246"/>
    <lineage>
        <taxon>Eukaryota</taxon>
        <taxon>Metazoa</taxon>
        <taxon>Spiralia</taxon>
        <taxon>Lophotrochozoa</taxon>
        <taxon>Platyhelminthes</taxon>
        <taxon>Trematoda</taxon>
        <taxon>Digenea</taxon>
        <taxon>Strigeidida</taxon>
        <taxon>Schistosomatoidea</taxon>
        <taxon>Schistosomatidae</taxon>
        <taxon>Schistosoma</taxon>
    </lineage>
</organism>
<dbReference type="Proteomes" id="UP000269396">
    <property type="component" value="Unassembled WGS sequence"/>
</dbReference>
<evidence type="ECO:0000313" key="2">
    <source>
        <dbReference type="Proteomes" id="UP000269396"/>
    </source>
</evidence>
<name>A0A183NG66_9TREM</name>
<keyword evidence="2" id="KW-1185">Reference proteome</keyword>
<gene>
    <name evidence="1" type="ORF">SMTD_LOCUS1102</name>
</gene>
<sequence length="46" mass="5313">MESRTCVSSYLGLVSWMYLHSRVDVHLGTRTQCCSLQTPSRYPLSY</sequence>
<accession>A0A183NG66</accession>
<proteinExistence type="predicted"/>